<evidence type="ECO:0000313" key="3">
    <source>
        <dbReference type="EMBL" id="NMR72448.1"/>
    </source>
</evidence>
<gene>
    <name evidence="3" type="primary">dgt</name>
    <name evidence="3" type="ORF">HKB35_02270</name>
</gene>
<keyword evidence="1 3" id="KW-0378">Hydrolase</keyword>
<dbReference type="InterPro" id="IPR003607">
    <property type="entry name" value="HD/PDEase_dom"/>
</dbReference>
<dbReference type="Gene3D" id="1.10.3210.10">
    <property type="entry name" value="Hypothetical protein af1432"/>
    <property type="match status" value="1"/>
</dbReference>
<accession>A0A7Y0MSE9</accession>
<dbReference type="Proteomes" id="UP000565155">
    <property type="component" value="Unassembled WGS sequence"/>
</dbReference>
<name>A0A7Y0MSE9_VIBAL</name>
<dbReference type="InterPro" id="IPR050135">
    <property type="entry name" value="dGTPase-like"/>
</dbReference>
<dbReference type="Gene3D" id="1.10.3550.10">
    <property type="entry name" value="eoxyguanosinetriphosphate triphosphohydrolase domain-like"/>
    <property type="match status" value="1"/>
</dbReference>
<feature type="domain" description="HD/PDEase" evidence="2">
    <location>
        <begin position="69"/>
        <end position="288"/>
    </location>
</feature>
<proteinExistence type="predicted"/>
<dbReference type="GO" id="GO:0006203">
    <property type="term" value="P:dGTP catabolic process"/>
    <property type="evidence" value="ECO:0007669"/>
    <property type="project" value="TreeGrafter"/>
</dbReference>
<organism evidence="3 4">
    <name type="scientific">Vibrio alginolyticus</name>
    <dbReference type="NCBI Taxonomy" id="663"/>
    <lineage>
        <taxon>Bacteria</taxon>
        <taxon>Pseudomonadati</taxon>
        <taxon>Pseudomonadota</taxon>
        <taxon>Gammaproteobacteria</taxon>
        <taxon>Vibrionales</taxon>
        <taxon>Vibrionaceae</taxon>
        <taxon>Vibrio</taxon>
    </lineage>
</organism>
<dbReference type="PANTHER" id="PTHR11373:SF32">
    <property type="entry name" value="DEOXYGUANOSINETRIPHOSPHATE TRIPHOSPHOHYDROLASE"/>
    <property type="match status" value="1"/>
</dbReference>
<evidence type="ECO:0000313" key="4">
    <source>
        <dbReference type="Proteomes" id="UP000565155"/>
    </source>
</evidence>
<comment type="caution">
    <text evidence="3">The sequence shown here is derived from an EMBL/GenBank/DDBJ whole genome shotgun (WGS) entry which is preliminary data.</text>
</comment>
<dbReference type="SMART" id="SM00471">
    <property type="entry name" value="HDc"/>
    <property type="match status" value="1"/>
</dbReference>
<dbReference type="InterPro" id="IPR023293">
    <property type="entry name" value="dGTP_triP_hydro_central_sf"/>
</dbReference>
<dbReference type="InterPro" id="IPR006674">
    <property type="entry name" value="HD_domain"/>
</dbReference>
<dbReference type="AlphaFoldDB" id="A0A7Y0MSE9"/>
<dbReference type="GO" id="GO:0008832">
    <property type="term" value="F:dGTPase activity"/>
    <property type="evidence" value="ECO:0007669"/>
    <property type="project" value="TreeGrafter"/>
</dbReference>
<reference evidence="3 4" key="1">
    <citation type="submission" date="2020-04" db="EMBL/GenBank/DDBJ databases">
        <title>Whole-genome sequencing of Vibrio spp. from China reveals different genetic environments of blaCTX-M-14 among diverse lineages.</title>
        <authorList>
            <person name="Zheng Z."/>
            <person name="Ye L."/>
            <person name="Chen S."/>
        </authorList>
    </citation>
    <scope>NUCLEOTIDE SEQUENCE [LARGE SCALE GENOMIC DNA]</scope>
    <source>
        <strain evidence="3 4">Vb1636</strain>
    </source>
</reference>
<dbReference type="RefSeq" id="WP_042522569.1">
    <property type="nucleotide sequence ID" value="NZ_JABCMA010000001.1"/>
</dbReference>
<dbReference type="InterPro" id="IPR027432">
    <property type="entry name" value="dGTP_triphosphohydrolase_C"/>
</dbReference>
<dbReference type="NCBIfam" id="TIGR01353">
    <property type="entry name" value="dGTP_triPase"/>
    <property type="match status" value="1"/>
</dbReference>
<dbReference type="PANTHER" id="PTHR11373">
    <property type="entry name" value="DEOXYNUCLEOSIDE TRIPHOSPHATE TRIPHOSPHOHYDROLASE"/>
    <property type="match status" value="1"/>
</dbReference>
<evidence type="ECO:0000256" key="1">
    <source>
        <dbReference type="ARBA" id="ARBA00022801"/>
    </source>
</evidence>
<sequence>MSWNKLFHNGRRKDKSEGNKTFGTDMWGLLGVKNSREEVERDYDRILFLAPTRRLSDKTQVFPLEQNDSVRTRLTHSHEVANLARSIGTQLAYEHAELFDDDSSERQWSLTRVLPSLLAGIGLAHDLGNPPFGHQGESAIQDWFKNKSLEIFPQEEGKIPNEYNDFIQFDGNSQTIRLLTQLQILNDKFGINLTYGMLAAMLKYPQSSKYVADKKEAIAAWSEEESQGACPKKSTWKKHGYFYSETDIIKDVWEETGLKEGVRHPLTYVMEACDDIAYSVLDAEDIIKKGLASYHDLINHLTYYISDDCAKARIKKDNSGLSEDEVDTLVHELKPKFEIIQETIIASKDKHNSFSNPSLGLTPAELNDMSMQMFRVFAIGNLVKHTTQAFVDKFDDLCSNENPQKDLMSLSIASELCDALKDFDLKWGYKNKSVLKLELEGHGYIQGLMDMLWVGIHGKLDSGHPKDSNTPFGKYAYGRISENYRRVFEDESNGLPNEYKEAQLLTDAISGMTDSYLIDLHDELKELHRNFSG</sequence>
<evidence type="ECO:0000259" key="2">
    <source>
        <dbReference type="SMART" id="SM00471"/>
    </source>
</evidence>
<dbReference type="EMBL" id="JABCMA010000001">
    <property type="protein sequence ID" value="NMR72448.1"/>
    <property type="molecule type" value="Genomic_DNA"/>
</dbReference>
<dbReference type="InterPro" id="IPR006261">
    <property type="entry name" value="dGTPase"/>
</dbReference>
<protein>
    <submittedName>
        <fullName evidence="3">DNTP triphosphohydrolase</fullName>
    </submittedName>
</protein>
<dbReference type="Gene3D" id="1.10.3410.10">
    <property type="entry name" value="putative deoxyguanosinetriphosphate triphosphohydrolase like domain"/>
    <property type="match status" value="1"/>
</dbReference>
<dbReference type="Pfam" id="PF01966">
    <property type="entry name" value="HD"/>
    <property type="match status" value="1"/>
</dbReference>
<dbReference type="SUPFAM" id="SSF109604">
    <property type="entry name" value="HD-domain/PDEase-like"/>
    <property type="match status" value="1"/>
</dbReference>